<name>A0A151SBY9_CAJCA</name>
<dbReference type="AlphaFoldDB" id="A0A151SBY9"/>
<organism evidence="1 2">
    <name type="scientific">Cajanus cajan</name>
    <name type="common">Pigeon pea</name>
    <name type="synonym">Cajanus indicus</name>
    <dbReference type="NCBI Taxonomy" id="3821"/>
    <lineage>
        <taxon>Eukaryota</taxon>
        <taxon>Viridiplantae</taxon>
        <taxon>Streptophyta</taxon>
        <taxon>Embryophyta</taxon>
        <taxon>Tracheophyta</taxon>
        <taxon>Spermatophyta</taxon>
        <taxon>Magnoliopsida</taxon>
        <taxon>eudicotyledons</taxon>
        <taxon>Gunneridae</taxon>
        <taxon>Pentapetalae</taxon>
        <taxon>rosids</taxon>
        <taxon>fabids</taxon>
        <taxon>Fabales</taxon>
        <taxon>Fabaceae</taxon>
        <taxon>Papilionoideae</taxon>
        <taxon>50 kb inversion clade</taxon>
        <taxon>NPAAA clade</taxon>
        <taxon>indigoferoid/millettioid clade</taxon>
        <taxon>Phaseoleae</taxon>
        <taxon>Cajanus</taxon>
    </lineage>
</organism>
<accession>A0A151SBY9</accession>
<dbReference type="Gramene" id="C.cajan_26622.t">
    <property type="protein sequence ID" value="C.cajan_26622.t"/>
    <property type="gene ID" value="C.cajan_26622"/>
</dbReference>
<keyword evidence="2" id="KW-1185">Reference proteome</keyword>
<reference evidence="1" key="1">
    <citation type="journal article" date="2012" name="Nat. Biotechnol.">
        <title>Draft genome sequence of pigeonpea (Cajanus cajan), an orphan legume crop of resource-poor farmers.</title>
        <authorList>
            <person name="Varshney R.K."/>
            <person name="Chen W."/>
            <person name="Li Y."/>
            <person name="Bharti A.K."/>
            <person name="Saxena R.K."/>
            <person name="Schlueter J.A."/>
            <person name="Donoghue M.T."/>
            <person name="Azam S."/>
            <person name="Fan G."/>
            <person name="Whaley A.M."/>
            <person name="Farmer A.D."/>
            <person name="Sheridan J."/>
            <person name="Iwata A."/>
            <person name="Tuteja R."/>
            <person name="Penmetsa R.V."/>
            <person name="Wu W."/>
            <person name="Upadhyaya H.D."/>
            <person name="Yang S.P."/>
            <person name="Shah T."/>
            <person name="Saxena K.B."/>
            <person name="Michael T."/>
            <person name="McCombie W.R."/>
            <person name="Yang B."/>
            <person name="Zhang G."/>
            <person name="Yang H."/>
            <person name="Wang J."/>
            <person name="Spillane C."/>
            <person name="Cook D.R."/>
            <person name="May G.D."/>
            <person name="Xu X."/>
            <person name="Jackson S.A."/>
        </authorList>
    </citation>
    <scope>NUCLEOTIDE SEQUENCE [LARGE SCALE GENOMIC DNA]</scope>
</reference>
<dbReference type="PANTHER" id="PTHR11439:SF463">
    <property type="entry name" value="REVERSE TRANSCRIPTASE TY1_COPIA-TYPE DOMAIN-CONTAINING PROTEIN"/>
    <property type="match status" value="1"/>
</dbReference>
<evidence type="ECO:0000313" key="2">
    <source>
        <dbReference type="Proteomes" id="UP000075243"/>
    </source>
</evidence>
<dbReference type="Proteomes" id="UP000075243">
    <property type="component" value="Unassembled WGS sequence"/>
</dbReference>
<proteinExistence type="predicted"/>
<evidence type="ECO:0008006" key="3">
    <source>
        <dbReference type="Google" id="ProtNLM"/>
    </source>
</evidence>
<gene>
    <name evidence="1" type="ORF">KK1_025875</name>
</gene>
<protein>
    <recommendedName>
        <fullName evidence="3">Mitochondrial protein</fullName>
    </recommendedName>
</protein>
<sequence>MEVARSKKGIFISQRKYTLDLLRETRKLGCRPATTPLDRNWKHKIIEDDPLWKGIIVQKNEHRSVKCFADADWAGSVKDSKSTTRYYTKVWGNLVTWRSKKKSVVTRSSRRSSAVQWK</sequence>
<dbReference type="EMBL" id="KQ483426">
    <property type="protein sequence ID" value="KYP52271.1"/>
    <property type="molecule type" value="Genomic_DNA"/>
</dbReference>
<evidence type="ECO:0000313" key="1">
    <source>
        <dbReference type="EMBL" id="KYP52271.1"/>
    </source>
</evidence>
<dbReference type="PANTHER" id="PTHR11439">
    <property type="entry name" value="GAG-POL-RELATED RETROTRANSPOSON"/>
    <property type="match status" value="1"/>
</dbReference>